<evidence type="ECO:0000313" key="2">
    <source>
        <dbReference type="Proteomes" id="UP000004221"/>
    </source>
</evidence>
<organism evidence="1 2">
    <name type="scientific">Nitrolancea hollandica Lb</name>
    <dbReference type="NCBI Taxonomy" id="1129897"/>
    <lineage>
        <taxon>Bacteria</taxon>
        <taxon>Pseudomonadati</taxon>
        <taxon>Thermomicrobiota</taxon>
        <taxon>Thermomicrobia</taxon>
        <taxon>Sphaerobacterales</taxon>
        <taxon>Sphaerobacterineae</taxon>
        <taxon>Sphaerobacteraceae</taxon>
        <taxon>Nitrolancea</taxon>
    </lineage>
</organism>
<comment type="caution">
    <text evidence="1">The sequence shown here is derived from an EMBL/GenBank/DDBJ whole genome shotgun (WGS) entry which is preliminary data.</text>
</comment>
<accession>I4EDJ5</accession>
<evidence type="ECO:0000313" key="1">
    <source>
        <dbReference type="EMBL" id="CCF82757.1"/>
    </source>
</evidence>
<gene>
    <name evidence="1" type="ORF">NITHO_1520005</name>
</gene>
<keyword evidence="2" id="KW-1185">Reference proteome</keyword>
<dbReference type="EMBL" id="CAGS01000060">
    <property type="protein sequence ID" value="CCF82757.1"/>
    <property type="molecule type" value="Genomic_DNA"/>
</dbReference>
<dbReference type="AlphaFoldDB" id="I4EDJ5"/>
<protein>
    <submittedName>
        <fullName evidence="1">Uncharacterized protein</fullName>
    </submittedName>
</protein>
<reference evidence="1 2" key="1">
    <citation type="journal article" date="2012" name="ISME J.">
        <title>Nitrification expanded: discovery, physiology and genomics of a nitrite-oxidizing bacterium from the phylum Chloroflexi.</title>
        <authorList>
            <person name="Sorokin D.Y."/>
            <person name="Lucker S."/>
            <person name="Vejmelkova D."/>
            <person name="Kostrikina N.A."/>
            <person name="Kleerebezem R."/>
            <person name="Rijpstra W.I."/>
            <person name="Damste J.S."/>
            <person name="Le Paslier D."/>
            <person name="Muyzer G."/>
            <person name="Wagner M."/>
            <person name="van Loosdrecht M.C."/>
            <person name="Daims H."/>
        </authorList>
    </citation>
    <scope>NUCLEOTIDE SEQUENCE [LARGE SCALE GENOMIC DNA]</scope>
    <source>
        <strain evidence="2">none</strain>
    </source>
</reference>
<dbReference type="Proteomes" id="UP000004221">
    <property type="component" value="Unassembled WGS sequence"/>
</dbReference>
<sequence>MAALVLALSCTCLLPLSESYVYHNSGLDLQSVVCAVFPASSAHIQDDVRSLYPYRSTPLDSAHGYAVSS</sequence>
<proteinExistence type="predicted"/>
<name>I4EDJ5_9BACT</name>